<keyword evidence="8 12" id="KW-0103">Bromodomain</keyword>
<accession>C5LC44</accession>
<evidence type="ECO:0000256" key="2">
    <source>
        <dbReference type="ARBA" id="ARBA00004141"/>
    </source>
</evidence>
<dbReference type="SMART" id="SM00297">
    <property type="entry name" value="BROMO"/>
    <property type="match status" value="1"/>
</dbReference>
<evidence type="ECO:0000259" key="16">
    <source>
        <dbReference type="PROSITE" id="PS51186"/>
    </source>
</evidence>
<keyword evidence="5" id="KW-0813">Transport</keyword>
<dbReference type="RefSeq" id="XP_002773711.1">
    <property type="nucleotide sequence ID" value="XM_002773665.1"/>
</dbReference>
<keyword evidence="11" id="KW-0539">Nucleus</keyword>
<dbReference type="PANTHER" id="PTHR45750:SF3">
    <property type="entry name" value="HISTONE ACETYLTRANSFERASE"/>
    <property type="match status" value="1"/>
</dbReference>
<dbReference type="GeneID" id="9042049"/>
<evidence type="ECO:0000256" key="7">
    <source>
        <dbReference type="ARBA" id="ARBA00022989"/>
    </source>
</evidence>
<evidence type="ECO:0000256" key="8">
    <source>
        <dbReference type="ARBA" id="ARBA00023117"/>
    </source>
</evidence>
<dbReference type="AlphaFoldDB" id="C5LC44"/>
<evidence type="ECO:0000256" key="1">
    <source>
        <dbReference type="ARBA" id="ARBA00004123"/>
    </source>
</evidence>
<evidence type="ECO:0000256" key="10">
    <source>
        <dbReference type="ARBA" id="ARBA00023159"/>
    </source>
</evidence>
<feature type="domain" description="Bromo" evidence="15">
    <location>
        <begin position="284"/>
        <end position="354"/>
    </location>
</feature>
<dbReference type="SUPFAM" id="SSF47370">
    <property type="entry name" value="Bromodomain"/>
    <property type="match status" value="1"/>
</dbReference>
<organism evidence="18">
    <name type="scientific">Perkinsus marinus (strain ATCC 50983 / TXsc)</name>
    <dbReference type="NCBI Taxonomy" id="423536"/>
    <lineage>
        <taxon>Eukaryota</taxon>
        <taxon>Sar</taxon>
        <taxon>Alveolata</taxon>
        <taxon>Perkinsozoa</taxon>
        <taxon>Perkinsea</taxon>
        <taxon>Perkinsida</taxon>
        <taxon>Perkinsidae</taxon>
        <taxon>Perkinsus</taxon>
    </lineage>
</organism>
<dbReference type="InterPro" id="IPR013936">
    <property type="entry name" value="CRT-like"/>
</dbReference>
<dbReference type="InterPro" id="IPR037800">
    <property type="entry name" value="GCN5"/>
</dbReference>
<keyword evidence="18" id="KW-1185">Reference proteome</keyword>
<keyword evidence="17" id="KW-0808">Transferase</keyword>
<comment type="similarity">
    <text evidence="4">Belongs to the acetyltransferase family. GCN5 subfamily.</text>
</comment>
<reference evidence="17 18" key="1">
    <citation type="submission" date="2008-07" db="EMBL/GenBank/DDBJ databases">
        <authorList>
            <person name="El-Sayed N."/>
            <person name="Caler E."/>
            <person name="Inman J."/>
            <person name="Amedeo P."/>
            <person name="Hass B."/>
            <person name="Wortman J."/>
        </authorList>
    </citation>
    <scope>NUCLEOTIDE SEQUENCE [LARGE SCALE GENOMIC DNA]</scope>
    <source>
        <strain evidence="18">ATCC 50983 / TXsc</strain>
    </source>
</reference>
<feature type="transmembrane region" description="Helical" evidence="14">
    <location>
        <begin position="622"/>
        <end position="645"/>
    </location>
</feature>
<feature type="transmembrane region" description="Helical" evidence="14">
    <location>
        <begin position="706"/>
        <end position="725"/>
    </location>
</feature>
<feature type="domain" description="N-acetyltransferase" evidence="16">
    <location>
        <begin position="25"/>
        <end position="178"/>
    </location>
</feature>
<feature type="transmembrane region" description="Helical" evidence="14">
    <location>
        <begin position="665"/>
        <end position="694"/>
    </location>
</feature>
<evidence type="ECO:0000256" key="4">
    <source>
        <dbReference type="ARBA" id="ARBA00008607"/>
    </source>
</evidence>
<keyword evidence="7 14" id="KW-1133">Transmembrane helix</keyword>
<dbReference type="CDD" id="cd04301">
    <property type="entry name" value="NAT_SF"/>
    <property type="match status" value="1"/>
</dbReference>
<dbReference type="Gene3D" id="3.40.630.30">
    <property type="match status" value="1"/>
</dbReference>
<dbReference type="GO" id="GO:0016020">
    <property type="term" value="C:membrane"/>
    <property type="evidence" value="ECO:0007669"/>
    <property type="project" value="UniProtKB-SubCell"/>
</dbReference>
<keyword evidence="10" id="KW-0010">Activator</keyword>
<dbReference type="InterPro" id="IPR000182">
    <property type="entry name" value="GNAT_dom"/>
</dbReference>
<dbReference type="PROSITE" id="PS50014">
    <property type="entry name" value="BROMODOMAIN_2"/>
    <property type="match status" value="1"/>
</dbReference>
<dbReference type="GO" id="GO:0000123">
    <property type="term" value="C:histone acetyltransferase complex"/>
    <property type="evidence" value="ECO:0007669"/>
    <property type="project" value="TreeGrafter"/>
</dbReference>
<sequence>MSSLAVAAEEDSGGITFECITNDVPVVNPSEEQVERLKKLVACKNLFARQLPKMPKEYIAKLVFDRRHTTYTMWKEGALIGAVCFRCYFKYGLLEIAFLAVTSDEQVKGYGTRLMNRLKEFIKQCNPHIEAAAPEFRLITHFITYADNAAVGYFAKQGFTKHVKVPKYIWSGMIKSYEGAHMMSVELALDVNYLRVADMLSETRQKIWQDALDERPPVEMPPLCDAQQLPDPLPVDQLPGIERSNLKRHNSITPAKSDGESARENADLKESLESRLLSLTEACFEHESSWPFRIPVAVKDAPDYYMIIKHPSDLSSIKKKLLTHQLTTIREYRRDMMRIFDNCRFYNGDDGNIYVKCARELEKFAFTRLKQVEADFGGDDADELMNGSSEKRLYLVPYMGSETEKGMPPPLEIPLLPQVEATPRRQNCAEFLCQPRNVLIVLALLLCIAGSINDVSCKIVQNVYGQDYAFFVDQFCNVGYMVMTAIPAMVLRSERKREKDPQETFPPQYKFAIMGLLDGLGTLFSSIGGPSTPGQFQTVLNQTLIPVTMICSSLVLGTTYTGKSIGAAFIVFVSACVTVVPSFSGASVANCSGLSVCLYFLSNIPMALSNVYKESGFNNYSVGVWTMTAYVAAYQTIISFGLGFLQCVPYLSGQPGGVPLSPKSVVFNFLNAFSFSVGPAGLLLLAYCVVNLVFNVLGVAVTRYGSALQVGAIMCSLAYAVKLPVSSLLYTSSFLMGEDYAESFSPYSLIGVVGVTTGFILYVRYSNLGGTEDRTEFATPMQTSYEEPWAFHERVVGCVSSGVVPHTPIADRSTTPRFNMNEGA</sequence>
<evidence type="ECO:0000256" key="5">
    <source>
        <dbReference type="ARBA" id="ARBA00022448"/>
    </source>
</evidence>
<keyword evidence="6 14" id="KW-0812">Transmembrane</keyword>
<evidence type="ECO:0000313" key="18">
    <source>
        <dbReference type="Proteomes" id="UP000007800"/>
    </source>
</evidence>
<dbReference type="Proteomes" id="UP000007800">
    <property type="component" value="Unassembled WGS sequence"/>
</dbReference>
<dbReference type="Gene3D" id="1.20.920.10">
    <property type="entry name" value="Bromodomain-like"/>
    <property type="match status" value="1"/>
</dbReference>
<dbReference type="Pfam" id="PF08627">
    <property type="entry name" value="CRT-like"/>
    <property type="match status" value="2"/>
</dbReference>
<gene>
    <name evidence="17" type="ORF">Pmar_PMAR011554</name>
</gene>
<dbReference type="GO" id="GO:0045944">
    <property type="term" value="P:positive regulation of transcription by RNA polymerase II"/>
    <property type="evidence" value="ECO:0007669"/>
    <property type="project" value="TreeGrafter"/>
</dbReference>
<dbReference type="EMBL" id="GG680918">
    <property type="protein sequence ID" value="EER05527.1"/>
    <property type="molecule type" value="Genomic_DNA"/>
</dbReference>
<evidence type="ECO:0000256" key="9">
    <source>
        <dbReference type="ARBA" id="ARBA00023136"/>
    </source>
</evidence>
<proteinExistence type="inferred from homology"/>
<dbReference type="Pfam" id="PF00583">
    <property type="entry name" value="Acetyltransf_1"/>
    <property type="match status" value="1"/>
</dbReference>
<evidence type="ECO:0000259" key="15">
    <source>
        <dbReference type="PROSITE" id="PS50014"/>
    </source>
</evidence>
<dbReference type="OrthoDB" id="416555at2759"/>
<comment type="similarity">
    <text evidence="3">Belongs to the CRT-like transporter family.</text>
</comment>
<dbReference type="PRINTS" id="PR00503">
    <property type="entry name" value="BROMODOMAIN"/>
</dbReference>
<dbReference type="GO" id="GO:0010484">
    <property type="term" value="F:histone H3 acetyltransferase activity"/>
    <property type="evidence" value="ECO:0007669"/>
    <property type="project" value="TreeGrafter"/>
</dbReference>
<dbReference type="InterPro" id="IPR016181">
    <property type="entry name" value="Acyl_CoA_acyltransferase"/>
</dbReference>
<dbReference type="GO" id="GO:0005634">
    <property type="term" value="C:nucleus"/>
    <property type="evidence" value="ECO:0007669"/>
    <property type="project" value="UniProtKB-SubCell"/>
</dbReference>
<protein>
    <submittedName>
        <fullName evidence="17">Histone acetyltransferase gcn5, putative</fullName>
    </submittedName>
</protein>
<dbReference type="SUPFAM" id="SSF55729">
    <property type="entry name" value="Acyl-CoA N-acyltransferases (Nat)"/>
    <property type="match status" value="1"/>
</dbReference>
<dbReference type="InterPro" id="IPR036427">
    <property type="entry name" value="Bromodomain-like_sf"/>
</dbReference>
<name>C5LC44_PERM5</name>
<comment type="subcellular location">
    <subcellularLocation>
        <location evidence="2">Membrane</location>
        <topology evidence="2">Multi-pass membrane protein</topology>
    </subcellularLocation>
    <subcellularLocation>
        <location evidence="1">Nucleus</location>
    </subcellularLocation>
</comment>
<feature type="transmembrane region" description="Helical" evidence="14">
    <location>
        <begin position="568"/>
        <end position="601"/>
    </location>
</feature>
<evidence type="ECO:0000256" key="11">
    <source>
        <dbReference type="ARBA" id="ARBA00023242"/>
    </source>
</evidence>
<evidence type="ECO:0000256" key="14">
    <source>
        <dbReference type="SAM" id="Phobius"/>
    </source>
</evidence>
<evidence type="ECO:0000313" key="17">
    <source>
        <dbReference type="EMBL" id="EER05527.1"/>
    </source>
</evidence>
<dbReference type="InterPro" id="IPR001487">
    <property type="entry name" value="Bromodomain"/>
</dbReference>
<evidence type="ECO:0000256" key="13">
    <source>
        <dbReference type="SAM" id="MobiDB-lite"/>
    </source>
</evidence>
<feature type="region of interest" description="Disordered" evidence="13">
    <location>
        <begin position="244"/>
        <end position="267"/>
    </location>
</feature>
<feature type="transmembrane region" description="Helical" evidence="14">
    <location>
        <begin position="745"/>
        <end position="765"/>
    </location>
</feature>
<dbReference type="PROSITE" id="PS51186">
    <property type="entry name" value="GNAT"/>
    <property type="match status" value="1"/>
</dbReference>
<keyword evidence="9 14" id="KW-0472">Membrane</keyword>
<dbReference type="InParanoid" id="C5LC44"/>
<dbReference type="Pfam" id="PF00439">
    <property type="entry name" value="Bromodomain"/>
    <property type="match status" value="1"/>
</dbReference>
<evidence type="ECO:0000256" key="12">
    <source>
        <dbReference type="PROSITE-ProRule" id="PRU00035"/>
    </source>
</evidence>
<feature type="compositionally biased region" description="Basic and acidic residues" evidence="13">
    <location>
        <begin position="257"/>
        <end position="267"/>
    </location>
</feature>
<evidence type="ECO:0000256" key="3">
    <source>
        <dbReference type="ARBA" id="ARBA00006690"/>
    </source>
</evidence>
<evidence type="ECO:0000256" key="6">
    <source>
        <dbReference type="ARBA" id="ARBA00022692"/>
    </source>
</evidence>
<dbReference type="PANTHER" id="PTHR45750">
    <property type="entry name" value="GH11602P"/>
    <property type="match status" value="1"/>
</dbReference>